<evidence type="ECO:0000313" key="2">
    <source>
        <dbReference type="Proteomes" id="UP000030466"/>
    </source>
</evidence>
<organism evidence="1 2">
    <name type="scientific">Kocuria rosea subsp. polaris</name>
    <dbReference type="NCBI Taxonomy" id="136273"/>
    <lineage>
        <taxon>Bacteria</taxon>
        <taxon>Bacillati</taxon>
        <taxon>Actinomycetota</taxon>
        <taxon>Actinomycetes</taxon>
        <taxon>Micrococcales</taxon>
        <taxon>Micrococcaceae</taxon>
        <taxon>Kocuria</taxon>
    </lineage>
</organism>
<protein>
    <submittedName>
        <fullName evidence="1">Uncharacterized protein</fullName>
    </submittedName>
</protein>
<comment type="caution">
    <text evidence="1">The sequence shown here is derived from an EMBL/GenBank/DDBJ whole genome shotgun (WGS) entry which is preliminary data.</text>
</comment>
<sequence length="113" mass="12315">MPSMARVSYRLEGGLAYFPGLAAERSFETESLPRAQQDALLDLFETVLAHRLGSTAPTTRQGAADQQSYVIEVQESSGVRRLVVSEFDQDPAAQELVARLRDCADRCEPGGGQ</sequence>
<keyword evidence="2" id="KW-1185">Reference proteome</keyword>
<name>A0A0A6VTT8_KOCRO</name>
<dbReference type="Proteomes" id="UP000030466">
    <property type="component" value="Unassembled WGS sequence"/>
</dbReference>
<dbReference type="AlphaFoldDB" id="A0A0A6VTT8"/>
<accession>A0A0A6VTT8</accession>
<evidence type="ECO:0000313" key="1">
    <source>
        <dbReference type="EMBL" id="KHD98300.1"/>
    </source>
</evidence>
<proteinExistence type="predicted"/>
<dbReference type="InterPro" id="IPR049457">
    <property type="entry name" value="Emfourin"/>
</dbReference>
<dbReference type="EMBL" id="JSUH01000003">
    <property type="protein sequence ID" value="KHD98300.1"/>
    <property type="molecule type" value="Genomic_DNA"/>
</dbReference>
<dbReference type="Pfam" id="PF20242">
    <property type="entry name" value="Emfourin"/>
    <property type="match status" value="1"/>
</dbReference>
<gene>
    <name evidence="1" type="ORF">GY22_04345</name>
</gene>
<reference evidence="1 2" key="1">
    <citation type="journal article" date="2003" name="Int. J. Syst. Evol. Microbiol.">
        <title>Kocuria polaris sp. nov., an orange-pigmented psychrophilic bacterium isolated from an Antarctic cyanobacterial mat sample.</title>
        <authorList>
            <person name="Reddy G.S."/>
            <person name="Prakash J.S."/>
            <person name="Prabahar V."/>
            <person name="Matsumoto G.I."/>
            <person name="Stackebrandt E."/>
            <person name="Shivaji S."/>
        </authorList>
    </citation>
    <scope>NUCLEOTIDE SEQUENCE [LARGE SCALE GENOMIC DNA]</scope>
    <source>
        <strain evidence="1 2">CMS 76or</strain>
    </source>
</reference>